<evidence type="ECO:0000313" key="8">
    <source>
        <dbReference type="Proteomes" id="UP000198287"/>
    </source>
</evidence>
<gene>
    <name evidence="7" type="ORF">Fcan01_10813</name>
</gene>
<evidence type="ECO:0000256" key="3">
    <source>
        <dbReference type="ARBA" id="ARBA00022989"/>
    </source>
</evidence>
<dbReference type="OrthoDB" id="2110130at2759"/>
<evidence type="ECO:0000256" key="1">
    <source>
        <dbReference type="ARBA" id="ARBA00004141"/>
    </source>
</evidence>
<keyword evidence="8" id="KW-1185">Reference proteome</keyword>
<feature type="transmembrane region" description="Helical" evidence="5">
    <location>
        <begin position="115"/>
        <end position="135"/>
    </location>
</feature>
<protein>
    <submittedName>
        <fullName evidence="7">ABC transporter G family member 20</fullName>
    </submittedName>
</protein>
<comment type="caution">
    <text evidence="7">The sequence shown here is derived from an EMBL/GenBank/DDBJ whole genome shotgun (WGS) entry which is preliminary data.</text>
</comment>
<evidence type="ECO:0000256" key="5">
    <source>
        <dbReference type="SAM" id="Phobius"/>
    </source>
</evidence>
<dbReference type="Pfam" id="PF12698">
    <property type="entry name" value="ABC2_membrane_3"/>
    <property type="match status" value="1"/>
</dbReference>
<feature type="transmembrane region" description="Helical" evidence="5">
    <location>
        <begin position="78"/>
        <end position="95"/>
    </location>
</feature>
<dbReference type="GO" id="GO:0016020">
    <property type="term" value="C:membrane"/>
    <property type="evidence" value="ECO:0007669"/>
    <property type="project" value="UniProtKB-SubCell"/>
</dbReference>
<sequence length="314" mass="34005">MSKVPVNSYEEGQIQIQQGETTGLIEFPENYVTHFKNRMAFGNFVDNGTILGSTISIRLDEANLVLAIWLKKTIMDKYLAYVGNALAACSLNSHISQPPLLFHPVYGSTDVFDYITFMQSGYIILIIFFISMGITHIRVEDQVAGLEDRDYICGVYLWHQLIAAFATQSLMTLIQIGSFLGIMCGLYGMVMNGSWLTLVGLMFMSSFAGLSVVKVELPADIFSAAAAYFWHNTGGGGAPACADQTTAAAFKILFIYFLNGLNSDEAARRFTRGGGGVSFLGGVGGGGATISAAGSSKLKEVDRLERIPTVSVKF</sequence>
<accession>A0A226EBW4</accession>
<feature type="domain" description="ABC-2 type transporter transmembrane" evidence="6">
    <location>
        <begin position="4"/>
        <end position="211"/>
    </location>
</feature>
<dbReference type="EMBL" id="LNIX01000005">
    <property type="protein sequence ID" value="OXA54507.1"/>
    <property type="molecule type" value="Genomic_DNA"/>
</dbReference>
<reference evidence="7 8" key="1">
    <citation type="submission" date="2015-12" db="EMBL/GenBank/DDBJ databases">
        <title>The genome of Folsomia candida.</title>
        <authorList>
            <person name="Faddeeva A."/>
            <person name="Derks M.F."/>
            <person name="Anvar Y."/>
            <person name="Smit S."/>
            <person name="Van Straalen N."/>
            <person name="Roelofs D."/>
        </authorList>
    </citation>
    <scope>NUCLEOTIDE SEQUENCE [LARGE SCALE GENOMIC DNA]</scope>
    <source>
        <strain evidence="7 8">VU population</strain>
        <tissue evidence="7">Whole body</tissue>
    </source>
</reference>
<evidence type="ECO:0000259" key="6">
    <source>
        <dbReference type="Pfam" id="PF12698"/>
    </source>
</evidence>
<evidence type="ECO:0000313" key="7">
    <source>
        <dbReference type="EMBL" id="OXA54507.1"/>
    </source>
</evidence>
<feature type="transmembrane region" description="Helical" evidence="5">
    <location>
        <begin position="195"/>
        <end position="213"/>
    </location>
</feature>
<organism evidence="7 8">
    <name type="scientific">Folsomia candida</name>
    <name type="common">Springtail</name>
    <dbReference type="NCBI Taxonomy" id="158441"/>
    <lineage>
        <taxon>Eukaryota</taxon>
        <taxon>Metazoa</taxon>
        <taxon>Ecdysozoa</taxon>
        <taxon>Arthropoda</taxon>
        <taxon>Hexapoda</taxon>
        <taxon>Collembola</taxon>
        <taxon>Entomobryomorpha</taxon>
        <taxon>Isotomoidea</taxon>
        <taxon>Isotomidae</taxon>
        <taxon>Proisotominae</taxon>
        <taxon>Folsomia</taxon>
    </lineage>
</organism>
<proteinExistence type="predicted"/>
<dbReference type="InterPro" id="IPR013525">
    <property type="entry name" value="ABC2_TM"/>
</dbReference>
<comment type="subcellular location">
    <subcellularLocation>
        <location evidence="1">Membrane</location>
        <topology evidence="1">Multi-pass membrane protein</topology>
    </subcellularLocation>
</comment>
<feature type="transmembrane region" description="Helical" evidence="5">
    <location>
        <begin position="156"/>
        <end position="189"/>
    </location>
</feature>
<dbReference type="GO" id="GO:0140359">
    <property type="term" value="F:ABC-type transporter activity"/>
    <property type="evidence" value="ECO:0007669"/>
    <property type="project" value="InterPro"/>
</dbReference>
<keyword evidence="3 5" id="KW-1133">Transmembrane helix</keyword>
<name>A0A226EBW4_FOLCA</name>
<evidence type="ECO:0000256" key="2">
    <source>
        <dbReference type="ARBA" id="ARBA00022692"/>
    </source>
</evidence>
<keyword evidence="4 5" id="KW-0472">Membrane</keyword>
<keyword evidence="2 5" id="KW-0812">Transmembrane</keyword>
<dbReference type="Proteomes" id="UP000198287">
    <property type="component" value="Unassembled WGS sequence"/>
</dbReference>
<evidence type="ECO:0000256" key="4">
    <source>
        <dbReference type="ARBA" id="ARBA00023136"/>
    </source>
</evidence>
<dbReference type="AlphaFoldDB" id="A0A226EBW4"/>